<reference evidence="1 2" key="1">
    <citation type="submission" date="2024-02" db="EMBL/GenBank/DDBJ databases">
        <title>A draft genome for the cacao thread blight pathogen Marasmius crinis-equi.</title>
        <authorList>
            <person name="Cohen S.P."/>
            <person name="Baruah I.K."/>
            <person name="Amoako-Attah I."/>
            <person name="Bukari Y."/>
            <person name="Meinhardt L.W."/>
            <person name="Bailey B.A."/>
        </authorList>
    </citation>
    <scope>NUCLEOTIDE SEQUENCE [LARGE SCALE GENOMIC DNA]</scope>
    <source>
        <strain evidence="1 2">GH-76</strain>
    </source>
</reference>
<dbReference type="Proteomes" id="UP001465976">
    <property type="component" value="Unassembled WGS sequence"/>
</dbReference>
<accession>A0ABR3EQF5</accession>
<organism evidence="1 2">
    <name type="scientific">Marasmius crinis-equi</name>
    <dbReference type="NCBI Taxonomy" id="585013"/>
    <lineage>
        <taxon>Eukaryota</taxon>
        <taxon>Fungi</taxon>
        <taxon>Dikarya</taxon>
        <taxon>Basidiomycota</taxon>
        <taxon>Agaricomycotina</taxon>
        <taxon>Agaricomycetes</taxon>
        <taxon>Agaricomycetidae</taxon>
        <taxon>Agaricales</taxon>
        <taxon>Marasmiineae</taxon>
        <taxon>Marasmiaceae</taxon>
        <taxon>Marasmius</taxon>
    </lineage>
</organism>
<evidence type="ECO:0008006" key="3">
    <source>
        <dbReference type="Google" id="ProtNLM"/>
    </source>
</evidence>
<proteinExistence type="predicted"/>
<name>A0ABR3EQF5_9AGAR</name>
<dbReference type="Gene3D" id="3.80.10.10">
    <property type="entry name" value="Ribonuclease Inhibitor"/>
    <property type="match status" value="1"/>
</dbReference>
<gene>
    <name evidence="1" type="ORF">V5O48_016908</name>
</gene>
<keyword evidence="2" id="KW-1185">Reference proteome</keyword>
<comment type="caution">
    <text evidence="1">The sequence shown here is derived from an EMBL/GenBank/DDBJ whole genome shotgun (WGS) entry which is preliminary data.</text>
</comment>
<dbReference type="EMBL" id="JBAHYK010002410">
    <property type="protein sequence ID" value="KAL0565124.1"/>
    <property type="molecule type" value="Genomic_DNA"/>
</dbReference>
<evidence type="ECO:0000313" key="1">
    <source>
        <dbReference type="EMBL" id="KAL0565124.1"/>
    </source>
</evidence>
<dbReference type="SUPFAM" id="SSF52047">
    <property type="entry name" value="RNI-like"/>
    <property type="match status" value="1"/>
</dbReference>
<sequence>MQQGPSDSPTYVAAGGISLYRHPFCGPLSIDFSDRVWPEEASDMIHLLETFMERSRQSSLRLVIDFPRYDLDEEVLFFVNELTQSCHRWESLSLTFTPLSPPLNALQSMRGCLPKLRHLCLKLDPIFRTWPGATVFDAFELCPSLRSLDISPAFHTEMHRLRLPWRQVKSLWIRDTYNKSALDMLSECRDVERLQFSSVGGHSRGHPDFQGYLTLNQMKSLIISDATWQFDVDDILLHTTLPEITSLEISGASSRLVKQWAWSEIALTAFLLRSSCIITSLCLRWIPLTDRDALSLLTMLPTVTHLCVEEYCDETTNRVVTKPFLHGLSIPSSSQRGILPSLTNITLVIHEKDIDEQAFTDALSTRCHSRRLGSARIVIMTENHEQRLLDCLRLFDGAGTQITIELETRHGSKQDTEI</sequence>
<protein>
    <recommendedName>
        <fullName evidence="3">F-box domain-containing protein</fullName>
    </recommendedName>
</protein>
<evidence type="ECO:0000313" key="2">
    <source>
        <dbReference type="Proteomes" id="UP001465976"/>
    </source>
</evidence>
<dbReference type="InterPro" id="IPR032675">
    <property type="entry name" value="LRR_dom_sf"/>
</dbReference>